<dbReference type="InterPro" id="IPR005545">
    <property type="entry name" value="YCII"/>
</dbReference>
<reference evidence="4" key="1">
    <citation type="journal article" date="2019" name="Int. J. Syst. Evol. Microbiol.">
        <title>The Global Catalogue of Microorganisms (GCM) 10K type strain sequencing project: providing services to taxonomists for standard genome sequencing and annotation.</title>
        <authorList>
            <consortium name="The Broad Institute Genomics Platform"/>
            <consortium name="The Broad Institute Genome Sequencing Center for Infectious Disease"/>
            <person name="Wu L."/>
            <person name="Ma J."/>
        </authorList>
    </citation>
    <scope>NUCLEOTIDE SEQUENCE [LARGE SCALE GENOMIC DNA]</scope>
    <source>
        <strain evidence="4">JCM 13476</strain>
    </source>
</reference>
<sequence>MSHSGMERIVQTLLQEPAMSSRSSILAILCALLLGTAPLSAVAQEATPATPSYDAALAEKLGADERGMRPFVLAILKTGPRDAEITDREQRAALFAGHFANMTRLADEGHLVLAGPLGGEDGRRGLFILATPDIETARQWVDTDPTVEAGVFVVEYSRYYGSAALMTVNDLHATLQKPAPQ</sequence>
<dbReference type="SUPFAM" id="SSF54909">
    <property type="entry name" value="Dimeric alpha+beta barrel"/>
    <property type="match status" value="1"/>
</dbReference>
<feature type="domain" description="YCII-related" evidence="2">
    <location>
        <begin position="83"/>
        <end position="153"/>
    </location>
</feature>
<dbReference type="Pfam" id="PF03795">
    <property type="entry name" value="YCII"/>
    <property type="match status" value="1"/>
</dbReference>
<evidence type="ECO:0000313" key="4">
    <source>
        <dbReference type="Proteomes" id="UP001500791"/>
    </source>
</evidence>
<protein>
    <recommendedName>
        <fullName evidence="2">YCII-related domain-containing protein</fullName>
    </recommendedName>
</protein>
<comment type="similarity">
    <text evidence="1">Belongs to the YciI family.</text>
</comment>
<comment type="caution">
    <text evidence="3">The sequence shown here is derived from an EMBL/GenBank/DDBJ whole genome shotgun (WGS) entry which is preliminary data.</text>
</comment>
<evidence type="ECO:0000259" key="2">
    <source>
        <dbReference type="Pfam" id="PF03795"/>
    </source>
</evidence>
<name>A0ABP3HS71_9CAUL</name>
<evidence type="ECO:0000256" key="1">
    <source>
        <dbReference type="ARBA" id="ARBA00007689"/>
    </source>
</evidence>
<dbReference type="Gene3D" id="3.30.70.1060">
    <property type="entry name" value="Dimeric alpha+beta barrel"/>
    <property type="match status" value="1"/>
</dbReference>
<proteinExistence type="inferred from homology"/>
<dbReference type="EMBL" id="BAAAEJ010000002">
    <property type="protein sequence ID" value="GAA0378770.1"/>
    <property type="molecule type" value="Genomic_DNA"/>
</dbReference>
<gene>
    <name evidence="3" type="ORF">GCM10009093_02290</name>
</gene>
<dbReference type="InterPro" id="IPR011008">
    <property type="entry name" value="Dimeric_a/b-barrel"/>
</dbReference>
<dbReference type="Proteomes" id="UP001500791">
    <property type="component" value="Unassembled WGS sequence"/>
</dbReference>
<accession>A0ABP3HS71</accession>
<organism evidence="3 4">
    <name type="scientific">Brevundimonas terrae</name>
    <dbReference type="NCBI Taxonomy" id="363631"/>
    <lineage>
        <taxon>Bacteria</taxon>
        <taxon>Pseudomonadati</taxon>
        <taxon>Pseudomonadota</taxon>
        <taxon>Alphaproteobacteria</taxon>
        <taxon>Caulobacterales</taxon>
        <taxon>Caulobacteraceae</taxon>
        <taxon>Brevundimonas</taxon>
    </lineage>
</organism>
<keyword evidence="4" id="KW-1185">Reference proteome</keyword>
<evidence type="ECO:0000313" key="3">
    <source>
        <dbReference type="EMBL" id="GAA0378770.1"/>
    </source>
</evidence>